<dbReference type="PANTHER" id="PTHR21645">
    <property type="entry name" value="GLYCOSYLTRANSFERASE FAMILY 92 PROTEIN"/>
    <property type="match status" value="1"/>
</dbReference>
<keyword evidence="5" id="KW-0812">Transmembrane</keyword>
<keyword evidence="7" id="KW-0472">Membrane</keyword>
<proteinExistence type="inferred from homology"/>
<feature type="region of interest" description="Disordered" evidence="9">
    <location>
        <begin position="159"/>
        <end position="180"/>
    </location>
</feature>
<dbReference type="EC" id="2.4.1.-" evidence="8"/>
<dbReference type="EMBL" id="JPKZ01000589">
    <property type="protein sequence ID" value="KHN86575.1"/>
    <property type="molecule type" value="Genomic_DNA"/>
</dbReference>
<evidence type="ECO:0000256" key="3">
    <source>
        <dbReference type="ARBA" id="ARBA00022676"/>
    </source>
</evidence>
<evidence type="ECO:0000256" key="1">
    <source>
        <dbReference type="ARBA" id="ARBA00004167"/>
    </source>
</evidence>
<sequence>MQLQWNHQNVLSFPPIHVAILTVGQKDSLMKRHIAISFPERAVGNHDVVVCFGPLFLSDHWQLLVTALEIYRYYDVSIHIFYIQSMLTEMADLLRIYEARSYVKIGPWAKVDRGGDLSISYDPNTELNWTNQESALCDCLLSYKDSSGWRAMPMAGVESNNSELKSSPGQHPESPGVTQPQLQATYKFFDPC</sequence>
<keyword evidence="6" id="KW-1133">Transmembrane helix</keyword>
<dbReference type="InterPro" id="IPR052012">
    <property type="entry name" value="GTase_92"/>
</dbReference>
<comment type="similarity">
    <text evidence="2 8">Belongs to the glycosyltransferase 92 family.</text>
</comment>
<dbReference type="PANTHER" id="PTHR21645:SF2">
    <property type="entry name" value="GLYCOSYLTRANSFERASE FAMILY 92 PROTEIN F59C6.8"/>
    <property type="match status" value="1"/>
</dbReference>
<keyword evidence="3 8" id="KW-0328">Glycosyltransferase</keyword>
<evidence type="ECO:0000256" key="8">
    <source>
        <dbReference type="RuleBase" id="RU366017"/>
    </source>
</evidence>
<evidence type="ECO:0000256" key="4">
    <source>
        <dbReference type="ARBA" id="ARBA00022679"/>
    </source>
</evidence>
<dbReference type="GO" id="GO:0016757">
    <property type="term" value="F:glycosyltransferase activity"/>
    <property type="evidence" value="ECO:0007669"/>
    <property type="project" value="UniProtKB-UniRule"/>
</dbReference>
<evidence type="ECO:0000256" key="2">
    <source>
        <dbReference type="ARBA" id="ARBA00007647"/>
    </source>
</evidence>
<comment type="subcellular location">
    <subcellularLocation>
        <location evidence="1">Membrane</location>
        <topology evidence="1">Single-pass membrane protein</topology>
    </subcellularLocation>
</comment>
<accession>A0A0B2W038</accession>
<dbReference type="InterPro" id="IPR008166">
    <property type="entry name" value="Glyco_transf_92"/>
</dbReference>
<keyword evidence="11" id="KW-1185">Reference proteome</keyword>
<dbReference type="Pfam" id="PF01697">
    <property type="entry name" value="Glyco_transf_92"/>
    <property type="match status" value="1"/>
</dbReference>
<reference evidence="10 11" key="1">
    <citation type="submission" date="2014-11" db="EMBL/GenBank/DDBJ databases">
        <title>Genetic blueprint of the zoonotic pathogen Toxocara canis.</title>
        <authorList>
            <person name="Zhu X.-Q."/>
            <person name="Korhonen P.K."/>
            <person name="Cai H."/>
            <person name="Young N.D."/>
            <person name="Nejsum P."/>
            <person name="von Samson-Himmelstjerna G."/>
            <person name="Boag P.R."/>
            <person name="Tan P."/>
            <person name="Li Q."/>
            <person name="Min J."/>
            <person name="Yang Y."/>
            <person name="Wang X."/>
            <person name="Fang X."/>
            <person name="Hall R.S."/>
            <person name="Hofmann A."/>
            <person name="Sternberg P.W."/>
            <person name="Jex A.R."/>
            <person name="Gasser R.B."/>
        </authorList>
    </citation>
    <scope>NUCLEOTIDE SEQUENCE [LARGE SCALE GENOMIC DNA]</scope>
    <source>
        <strain evidence="10">PN_DK_2014</strain>
    </source>
</reference>
<protein>
    <recommendedName>
        <fullName evidence="8">Glycosyltransferase family 92 protein</fullName>
        <ecNumber evidence="8">2.4.1.-</ecNumber>
    </recommendedName>
</protein>
<dbReference type="AlphaFoldDB" id="A0A0B2W038"/>
<evidence type="ECO:0000256" key="5">
    <source>
        <dbReference type="ARBA" id="ARBA00022692"/>
    </source>
</evidence>
<evidence type="ECO:0000313" key="10">
    <source>
        <dbReference type="EMBL" id="KHN86575.1"/>
    </source>
</evidence>
<gene>
    <name evidence="10" type="primary">F59C6.8</name>
    <name evidence="10" type="ORF">Tcan_05928</name>
</gene>
<evidence type="ECO:0000256" key="6">
    <source>
        <dbReference type="ARBA" id="ARBA00022989"/>
    </source>
</evidence>
<evidence type="ECO:0000256" key="9">
    <source>
        <dbReference type="SAM" id="MobiDB-lite"/>
    </source>
</evidence>
<keyword evidence="4 8" id="KW-0808">Transferase</keyword>
<name>A0A0B2W038_TOXCA</name>
<dbReference type="OrthoDB" id="2526284at2759"/>
<dbReference type="Proteomes" id="UP000031036">
    <property type="component" value="Unassembled WGS sequence"/>
</dbReference>
<dbReference type="GO" id="GO:0016020">
    <property type="term" value="C:membrane"/>
    <property type="evidence" value="ECO:0007669"/>
    <property type="project" value="UniProtKB-SubCell"/>
</dbReference>
<feature type="compositionally biased region" description="Polar residues" evidence="9">
    <location>
        <begin position="159"/>
        <end position="169"/>
    </location>
</feature>
<comment type="caution">
    <text evidence="10">The sequence shown here is derived from an EMBL/GenBank/DDBJ whole genome shotgun (WGS) entry which is preliminary data.</text>
</comment>
<evidence type="ECO:0000256" key="7">
    <source>
        <dbReference type="ARBA" id="ARBA00023136"/>
    </source>
</evidence>
<organism evidence="10 11">
    <name type="scientific">Toxocara canis</name>
    <name type="common">Canine roundworm</name>
    <dbReference type="NCBI Taxonomy" id="6265"/>
    <lineage>
        <taxon>Eukaryota</taxon>
        <taxon>Metazoa</taxon>
        <taxon>Ecdysozoa</taxon>
        <taxon>Nematoda</taxon>
        <taxon>Chromadorea</taxon>
        <taxon>Rhabditida</taxon>
        <taxon>Spirurina</taxon>
        <taxon>Ascaridomorpha</taxon>
        <taxon>Ascaridoidea</taxon>
        <taxon>Toxocaridae</taxon>
        <taxon>Toxocara</taxon>
    </lineage>
</organism>
<evidence type="ECO:0000313" key="11">
    <source>
        <dbReference type="Proteomes" id="UP000031036"/>
    </source>
</evidence>